<dbReference type="Proteomes" id="UP001165561">
    <property type="component" value="Unassembled WGS sequence"/>
</dbReference>
<dbReference type="Pfam" id="PF24254">
    <property type="entry name" value="DUF7455"/>
    <property type="match status" value="1"/>
</dbReference>
<evidence type="ECO:0000313" key="2">
    <source>
        <dbReference type="EMBL" id="MDD9208151.1"/>
    </source>
</evidence>
<evidence type="ECO:0000259" key="1">
    <source>
        <dbReference type="Pfam" id="PF24254"/>
    </source>
</evidence>
<dbReference type="EMBL" id="JARACI010001196">
    <property type="protein sequence ID" value="MDD9208151.1"/>
    <property type="molecule type" value="Genomic_DNA"/>
</dbReference>
<gene>
    <name evidence="2" type="ORF">PU560_17015</name>
</gene>
<reference evidence="2" key="1">
    <citation type="submission" date="2023-02" db="EMBL/GenBank/DDBJ databases">
        <title>Georgenia sp.10Sc9-8, isolated from a soil sample collected from the Taklamakan desert.</title>
        <authorList>
            <person name="Liu S."/>
        </authorList>
    </citation>
    <scope>NUCLEOTIDE SEQUENCE</scope>
    <source>
        <strain evidence="2">10Sc9-8</strain>
    </source>
</reference>
<feature type="domain" description="DUF7455" evidence="1">
    <location>
        <begin position="21"/>
        <end position="73"/>
    </location>
</feature>
<evidence type="ECO:0000313" key="3">
    <source>
        <dbReference type="Proteomes" id="UP001165561"/>
    </source>
</evidence>
<protein>
    <recommendedName>
        <fullName evidence="1">DUF7455 domain-containing protein</fullName>
    </recommendedName>
</protein>
<organism evidence="2 3">
    <name type="scientific">Georgenia halotolerans</name>
    <dbReference type="NCBI Taxonomy" id="3028317"/>
    <lineage>
        <taxon>Bacteria</taxon>
        <taxon>Bacillati</taxon>
        <taxon>Actinomycetota</taxon>
        <taxon>Actinomycetes</taxon>
        <taxon>Micrococcales</taxon>
        <taxon>Bogoriellaceae</taxon>
        <taxon>Georgenia</taxon>
    </lineage>
</organism>
<accession>A0ABT5U4V6</accession>
<dbReference type="InterPro" id="IPR055878">
    <property type="entry name" value="DUF7455"/>
</dbReference>
<proteinExistence type="predicted"/>
<keyword evidence="3" id="KW-1185">Reference proteome</keyword>
<name>A0ABT5U4V6_9MICO</name>
<comment type="caution">
    <text evidence="2">The sequence shown here is derived from an EMBL/GenBank/DDBJ whole genome shotgun (WGS) entry which is preliminary data.</text>
</comment>
<sequence length="82" mass="9121">MDRARRWLHAYVTATTTSPTMTAQDRCDACGAQAYVRVHLETGELLFCAHHARKHSEALNNVATAIDDQTARLHEDADADAR</sequence>